<dbReference type="Proteomes" id="UP000178930">
    <property type="component" value="Unassembled WGS sequence"/>
</dbReference>
<gene>
    <name evidence="2" type="ORF">A2729_03530</name>
</gene>
<feature type="domain" description="Transcription regulator TrmB N-terminal" evidence="1">
    <location>
        <begin position="6"/>
        <end position="73"/>
    </location>
</feature>
<evidence type="ECO:0000313" key="3">
    <source>
        <dbReference type="Proteomes" id="UP000178930"/>
    </source>
</evidence>
<dbReference type="InterPro" id="IPR036388">
    <property type="entry name" value="WH-like_DNA-bd_sf"/>
</dbReference>
<organism evidence="2 3">
    <name type="scientific">Candidatus Buchananbacteria bacterium RIFCSPHIGHO2_01_FULL_39_14</name>
    <dbReference type="NCBI Taxonomy" id="1797532"/>
    <lineage>
        <taxon>Bacteria</taxon>
        <taxon>Candidatus Buchananiibacteriota</taxon>
    </lineage>
</organism>
<dbReference type="InterPro" id="IPR002831">
    <property type="entry name" value="Tscrpt_reg_TrmB_N"/>
</dbReference>
<dbReference type="AlphaFoldDB" id="A0A1G1XYD0"/>
<accession>A0A1G1XYD0</accession>
<evidence type="ECO:0000313" key="2">
    <source>
        <dbReference type="EMBL" id="OGY44626.1"/>
    </source>
</evidence>
<sequence length="245" mass="28839">MYQELLQKIGLSLNEARVYESLLYLGESNVNKISIKSKVHRRNVYDSLNKLIEKGLASETFLRGEKQFKPIDPQRLKEIIKEKETALESSLSEMKKLYHFVEPDTQAYFFKGIEGFKNYLQLILEQKQTVYFIGAKAFWLDPRLQHYLRHFDQERKKLGIKFVHLFDHEVKTQKPEILKLVGKPYKFLPPQYSSATAVDIFGDYVVMFVGVKPGELYDEPIQFILKSKLLADGYRKFFQCMWDSC</sequence>
<dbReference type="Pfam" id="PF01978">
    <property type="entry name" value="TrmB"/>
    <property type="match status" value="1"/>
</dbReference>
<dbReference type="SUPFAM" id="SSF46785">
    <property type="entry name" value="Winged helix' DNA-binding domain"/>
    <property type="match status" value="1"/>
</dbReference>
<name>A0A1G1XYD0_9BACT</name>
<protein>
    <recommendedName>
        <fullName evidence="1">Transcription regulator TrmB N-terminal domain-containing protein</fullName>
    </recommendedName>
</protein>
<reference evidence="2 3" key="1">
    <citation type="journal article" date="2016" name="Nat. Commun.">
        <title>Thousands of microbial genomes shed light on interconnected biogeochemical processes in an aquifer system.</title>
        <authorList>
            <person name="Anantharaman K."/>
            <person name="Brown C.T."/>
            <person name="Hug L.A."/>
            <person name="Sharon I."/>
            <person name="Castelle C.J."/>
            <person name="Probst A.J."/>
            <person name="Thomas B.C."/>
            <person name="Singh A."/>
            <person name="Wilkins M.J."/>
            <person name="Karaoz U."/>
            <person name="Brodie E.L."/>
            <person name="Williams K.H."/>
            <person name="Hubbard S.S."/>
            <person name="Banfield J.F."/>
        </authorList>
    </citation>
    <scope>NUCLEOTIDE SEQUENCE [LARGE SCALE GENOMIC DNA]</scope>
</reference>
<comment type="caution">
    <text evidence="2">The sequence shown here is derived from an EMBL/GenBank/DDBJ whole genome shotgun (WGS) entry which is preliminary data.</text>
</comment>
<dbReference type="EMBL" id="MHIB01000013">
    <property type="protein sequence ID" value="OGY44626.1"/>
    <property type="molecule type" value="Genomic_DNA"/>
</dbReference>
<dbReference type="InterPro" id="IPR051797">
    <property type="entry name" value="TrmB-like"/>
</dbReference>
<dbReference type="PANTHER" id="PTHR34293">
    <property type="entry name" value="HTH-TYPE TRANSCRIPTIONAL REGULATOR TRMBL2"/>
    <property type="match status" value="1"/>
</dbReference>
<dbReference type="PANTHER" id="PTHR34293:SF1">
    <property type="entry name" value="HTH-TYPE TRANSCRIPTIONAL REGULATOR TRMBL2"/>
    <property type="match status" value="1"/>
</dbReference>
<evidence type="ECO:0000259" key="1">
    <source>
        <dbReference type="Pfam" id="PF01978"/>
    </source>
</evidence>
<proteinExistence type="predicted"/>
<dbReference type="STRING" id="1797532.A2729_03530"/>
<dbReference type="Gene3D" id="1.10.10.10">
    <property type="entry name" value="Winged helix-like DNA-binding domain superfamily/Winged helix DNA-binding domain"/>
    <property type="match status" value="1"/>
</dbReference>
<dbReference type="InterPro" id="IPR036390">
    <property type="entry name" value="WH_DNA-bd_sf"/>
</dbReference>